<dbReference type="PANTHER" id="PTHR11199">
    <property type="entry name" value="STROMAL ANTIGEN"/>
    <property type="match status" value="1"/>
</dbReference>
<dbReference type="Proteomes" id="UP001151760">
    <property type="component" value="Unassembled WGS sequence"/>
</dbReference>
<reference evidence="1" key="1">
    <citation type="journal article" date="2022" name="Int. J. Mol. Sci.">
        <title>Draft Genome of Tanacetum Coccineum: Genomic Comparison of Closely Related Tanacetum-Family Plants.</title>
        <authorList>
            <person name="Yamashiro T."/>
            <person name="Shiraishi A."/>
            <person name="Nakayama K."/>
            <person name="Satake H."/>
        </authorList>
    </citation>
    <scope>NUCLEOTIDE SEQUENCE</scope>
</reference>
<evidence type="ECO:0000313" key="2">
    <source>
        <dbReference type="Proteomes" id="UP001151760"/>
    </source>
</evidence>
<reference evidence="1" key="2">
    <citation type="submission" date="2022-01" db="EMBL/GenBank/DDBJ databases">
        <authorList>
            <person name="Yamashiro T."/>
            <person name="Shiraishi A."/>
            <person name="Satake H."/>
            <person name="Nakayama K."/>
        </authorList>
    </citation>
    <scope>NUCLEOTIDE SEQUENCE</scope>
</reference>
<dbReference type="InterPro" id="IPR039662">
    <property type="entry name" value="Cohesin_Scc3/SA"/>
</dbReference>
<keyword evidence="2" id="KW-1185">Reference proteome</keyword>
<comment type="caution">
    <text evidence="1">The sequence shown here is derived from an EMBL/GenBank/DDBJ whole genome shotgun (WGS) entry which is preliminary data.</text>
</comment>
<sequence>MPTANSLCAISLVKQLLRHQLVPDDALGSLYDLLIDDPLPLKIRRAIGALVCDHVIKAIGVYGCNANWERITSIPLYENPSIELIDDDATNLTLLFCASVKKAVRERIVPAIDHQKSNHAKAQKVWYEMKGFAGLPNSSSSIDAILNDIYPFAMKKTSRSVIAKLVLAASTYIIWQEHNNRIFKKTKRSLNQVIECIMNSVRLKLMSCRWKKTRDALEFIRLWKLSEALLQPG</sequence>
<gene>
    <name evidence="1" type="ORF">Tco_0651797</name>
</gene>
<dbReference type="EMBL" id="BQNB010008976">
    <property type="protein sequence ID" value="GJS57013.1"/>
    <property type="molecule type" value="Genomic_DNA"/>
</dbReference>
<evidence type="ECO:0000313" key="1">
    <source>
        <dbReference type="EMBL" id="GJS57013.1"/>
    </source>
</evidence>
<protein>
    <submittedName>
        <fullName evidence="1">Sister-chromatid cohesion protein 3</fullName>
    </submittedName>
</protein>
<dbReference type="PANTHER" id="PTHR11199:SF0">
    <property type="entry name" value="LD34181P-RELATED"/>
    <property type="match status" value="1"/>
</dbReference>
<proteinExistence type="predicted"/>
<name>A0ABQ4WVS7_9ASTR</name>
<accession>A0ABQ4WVS7</accession>
<organism evidence="1 2">
    <name type="scientific">Tanacetum coccineum</name>
    <dbReference type="NCBI Taxonomy" id="301880"/>
    <lineage>
        <taxon>Eukaryota</taxon>
        <taxon>Viridiplantae</taxon>
        <taxon>Streptophyta</taxon>
        <taxon>Embryophyta</taxon>
        <taxon>Tracheophyta</taxon>
        <taxon>Spermatophyta</taxon>
        <taxon>Magnoliopsida</taxon>
        <taxon>eudicotyledons</taxon>
        <taxon>Gunneridae</taxon>
        <taxon>Pentapetalae</taxon>
        <taxon>asterids</taxon>
        <taxon>campanulids</taxon>
        <taxon>Asterales</taxon>
        <taxon>Asteraceae</taxon>
        <taxon>Asteroideae</taxon>
        <taxon>Anthemideae</taxon>
        <taxon>Anthemidinae</taxon>
        <taxon>Tanacetum</taxon>
    </lineage>
</organism>